<keyword evidence="3" id="KW-1185">Reference proteome</keyword>
<sequence>MKTMLFRRLLLALLFVVSSHVAAKDITYTTYQNGAAEYAIDIPDDILYGQGESGNHMGQIFKSADMDAKLFTYGIGNPDEKIIDDLYFDELNPEDKDERVFTYKKMSNDWFVVTGFHQGKVFYTKTILSESTGLIKKFYFEYPKAKKATYDDITIKLSKSFKEL</sequence>
<feature type="signal peptide" evidence="1">
    <location>
        <begin position="1"/>
        <end position="23"/>
    </location>
</feature>
<reference evidence="2 3" key="1">
    <citation type="submission" date="2023-08" db="EMBL/GenBank/DDBJ databases">
        <title>New molecular markers tilS and rpoB for phylogenetic and monitoring studies of the genus Thiothrix biodiversity.</title>
        <authorList>
            <person name="Ravin N.V."/>
            <person name="Smolyakov D."/>
            <person name="Markov N.D."/>
            <person name="Beletsky A.V."/>
            <person name="Mardanov A.V."/>
            <person name="Rudenko T.S."/>
            <person name="Grabovich M.Y."/>
        </authorList>
    </citation>
    <scope>NUCLEOTIDE SEQUENCE [LARGE SCALE GENOMIC DNA]</scope>
    <source>
        <strain evidence="2 3">MK1</strain>
    </source>
</reference>
<organism evidence="2 3">
    <name type="scientific">Thiothrix lacustris</name>
    <dbReference type="NCBI Taxonomy" id="525917"/>
    <lineage>
        <taxon>Bacteria</taxon>
        <taxon>Pseudomonadati</taxon>
        <taxon>Pseudomonadota</taxon>
        <taxon>Gammaproteobacteria</taxon>
        <taxon>Thiotrichales</taxon>
        <taxon>Thiotrichaceae</taxon>
        <taxon>Thiothrix</taxon>
    </lineage>
</organism>
<keyword evidence="1" id="KW-0732">Signal</keyword>
<gene>
    <name evidence="2" type="ORF">RCF98_08340</name>
</gene>
<protein>
    <recommendedName>
        <fullName evidence="4">Secreted protein</fullName>
    </recommendedName>
</protein>
<proteinExistence type="predicted"/>
<evidence type="ECO:0000313" key="2">
    <source>
        <dbReference type="EMBL" id="WML92336.1"/>
    </source>
</evidence>
<evidence type="ECO:0000313" key="3">
    <source>
        <dbReference type="Proteomes" id="UP001236657"/>
    </source>
</evidence>
<dbReference type="RefSeq" id="WP_308897479.1">
    <property type="nucleotide sequence ID" value="NZ_CP133218.1"/>
</dbReference>
<name>A0ABY9MUI9_9GAMM</name>
<accession>A0ABY9MUI9</accession>
<feature type="chain" id="PRO_5046802064" description="Secreted protein" evidence="1">
    <location>
        <begin position="24"/>
        <end position="164"/>
    </location>
</feature>
<dbReference type="Proteomes" id="UP001236657">
    <property type="component" value="Chromosome"/>
</dbReference>
<evidence type="ECO:0008006" key="4">
    <source>
        <dbReference type="Google" id="ProtNLM"/>
    </source>
</evidence>
<dbReference type="EMBL" id="CP133218">
    <property type="protein sequence ID" value="WML92336.1"/>
    <property type="molecule type" value="Genomic_DNA"/>
</dbReference>
<evidence type="ECO:0000256" key="1">
    <source>
        <dbReference type="SAM" id="SignalP"/>
    </source>
</evidence>